<dbReference type="BioCyc" id="PMAR59922:G1G80-904-MONOMER"/>
<protein>
    <recommendedName>
        <fullName evidence="5">Aminopeptidase N</fullName>
        <ecNumber evidence="4">3.4.11.2</ecNumber>
    </recommendedName>
    <alternativeName>
        <fullName evidence="12">Alanine aminopeptidase</fullName>
    </alternativeName>
    <alternativeName>
        <fullName evidence="13">Lysyl aminopeptidase</fullName>
    </alternativeName>
</protein>
<dbReference type="Gene3D" id="1.25.50.10">
    <property type="entry name" value="Peptidase M1, alanyl aminopeptidase, C-terminal domain"/>
    <property type="match status" value="1"/>
</dbReference>
<dbReference type="Gene3D" id="2.60.40.1730">
    <property type="entry name" value="tricorn interacting facor f3 domain"/>
    <property type="match status" value="1"/>
</dbReference>
<dbReference type="HOGENOM" id="CLU_007993_2_0_3"/>
<evidence type="ECO:0000256" key="5">
    <source>
        <dbReference type="ARBA" id="ARBA00015611"/>
    </source>
</evidence>
<proteinExistence type="inferred from homology"/>
<evidence type="ECO:0000256" key="10">
    <source>
        <dbReference type="ARBA" id="ARBA00022833"/>
    </source>
</evidence>
<dbReference type="GO" id="GO:0016285">
    <property type="term" value="F:alanyl aminopeptidase activity"/>
    <property type="evidence" value="ECO:0007669"/>
    <property type="project" value="UniProtKB-EC"/>
</dbReference>
<dbReference type="Gene3D" id="3.30.2010.30">
    <property type="match status" value="1"/>
</dbReference>
<keyword evidence="6 18" id="KW-0031">Aminopeptidase</keyword>
<keyword evidence="7" id="KW-0645">Protease</keyword>
<dbReference type="Pfam" id="PF17432">
    <property type="entry name" value="DUF3458_C"/>
    <property type="match status" value="1"/>
</dbReference>
<dbReference type="InterPro" id="IPR042097">
    <property type="entry name" value="Aminopeptidase_N-like_N_sf"/>
</dbReference>
<reference evidence="18 19" key="1">
    <citation type="journal article" date="2007" name="PLoS Genet.">
        <title>Patterns and implications of gene gain and loss in the evolution of Prochlorococcus.</title>
        <authorList>
            <person name="Kettler G.C."/>
            <person name="Martiny A.C."/>
            <person name="Huang K."/>
            <person name="Zucker J."/>
            <person name="Coleman M.L."/>
            <person name="Rodrigue S."/>
            <person name="Chen F."/>
            <person name="Lapidus A."/>
            <person name="Ferriera S."/>
            <person name="Johnson J."/>
            <person name="Steglich C."/>
            <person name="Church G.M."/>
            <person name="Richardson P."/>
            <person name="Chisholm S.W."/>
        </authorList>
    </citation>
    <scope>NUCLEOTIDE SEQUENCE [LARGE SCALE GENOMIC DNA]</scope>
    <source>
        <strain evidence="18 19">MIT 9303</strain>
    </source>
</reference>
<evidence type="ECO:0000256" key="13">
    <source>
        <dbReference type="ARBA" id="ARBA00031533"/>
    </source>
</evidence>
<dbReference type="NCBIfam" id="TIGR02414">
    <property type="entry name" value="pepN_proteo"/>
    <property type="match status" value="1"/>
</dbReference>
<dbReference type="Gene3D" id="1.10.390.10">
    <property type="entry name" value="Neutral Protease Domain 2"/>
    <property type="match status" value="1"/>
</dbReference>
<dbReference type="RefSeq" id="WP_011825654.1">
    <property type="nucleotide sequence ID" value="NC_008820.1"/>
</dbReference>
<evidence type="ECO:0000256" key="4">
    <source>
        <dbReference type="ARBA" id="ARBA00012564"/>
    </source>
</evidence>
<dbReference type="STRING" id="59922.P9303_10001"/>
<dbReference type="AlphaFoldDB" id="A2C8D9"/>
<dbReference type="SUPFAM" id="SSF55486">
    <property type="entry name" value="Metalloproteases ('zincins'), catalytic domain"/>
    <property type="match status" value="1"/>
</dbReference>
<dbReference type="EMBL" id="CP000554">
    <property type="protein sequence ID" value="ABM77749.1"/>
    <property type="molecule type" value="Genomic_DNA"/>
</dbReference>
<dbReference type="InterPro" id="IPR027268">
    <property type="entry name" value="Peptidase_M4/M1_CTD_sf"/>
</dbReference>
<feature type="domain" description="Peptidase M1 alanyl aminopeptidase C-terminal" evidence="16">
    <location>
        <begin position="554"/>
        <end position="867"/>
    </location>
</feature>
<feature type="domain" description="Peptidase M1 membrane alanine aminopeptidase" evidence="14">
    <location>
        <begin position="229"/>
        <end position="436"/>
    </location>
</feature>
<evidence type="ECO:0000256" key="7">
    <source>
        <dbReference type="ARBA" id="ARBA00022670"/>
    </source>
</evidence>
<dbReference type="Proteomes" id="UP000002274">
    <property type="component" value="Chromosome"/>
</dbReference>
<dbReference type="Pfam" id="PF17900">
    <property type="entry name" value="Peptidase_M1_N"/>
    <property type="match status" value="1"/>
</dbReference>
<keyword evidence="8" id="KW-0479">Metal-binding</keyword>
<dbReference type="SUPFAM" id="SSF63737">
    <property type="entry name" value="Leukotriene A4 hydrolase N-terminal domain"/>
    <property type="match status" value="1"/>
</dbReference>
<dbReference type="KEGG" id="pmf:P9303_10001"/>
<dbReference type="GO" id="GO:0008270">
    <property type="term" value="F:zinc ion binding"/>
    <property type="evidence" value="ECO:0007669"/>
    <property type="project" value="InterPro"/>
</dbReference>
<dbReference type="InterPro" id="IPR045357">
    <property type="entry name" value="Aminopeptidase_N-like_N"/>
</dbReference>
<dbReference type="CDD" id="cd09600">
    <property type="entry name" value="M1_APN"/>
    <property type="match status" value="1"/>
</dbReference>
<accession>A2C8D9</accession>
<evidence type="ECO:0000313" key="18">
    <source>
        <dbReference type="EMBL" id="ABM77749.1"/>
    </source>
</evidence>
<evidence type="ECO:0000256" key="8">
    <source>
        <dbReference type="ARBA" id="ARBA00022723"/>
    </source>
</evidence>
<evidence type="ECO:0000259" key="14">
    <source>
        <dbReference type="Pfam" id="PF01433"/>
    </source>
</evidence>
<dbReference type="InterPro" id="IPR024601">
    <property type="entry name" value="Peptidase_M1_pepN_C"/>
</dbReference>
<dbReference type="Pfam" id="PF11940">
    <property type="entry name" value="DUF3458"/>
    <property type="match status" value="1"/>
</dbReference>
<dbReference type="PANTHER" id="PTHR46322">
    <property type="entry name" value="PUROMYCIN-SENSITIVE AMINOPEPTIDASE"/>
    <property type="match status" value="1"/>
</dbReference>
<dbReference type="GO" id="GO:0008237">
    <property type="term" value="F:metallopeptidase activity"/>
    <property type="evidence" value="ECO:0007669"/>
    <property type="project" value="UniProtKB-KW"/>
</dbReference>
<dbReference type="InterPro" id="IPR001930">
    <property type="entry name" value="Peptidase_M1"/>
</dbReference>
<dbReference type="InterPro" id="IPR035414">
    <property type="entry name" value="Peptidase_M1_pepN_Ig-like"/>
</dbReference>
<comment type="similarity">
    <text evidence="3">Belongs to the peptidase M1 family.</text>
</comment>
<evidence type="ECO:0000313" key="19">
    <source>
        <dbReference type="Proteomes" id="UP000002274"/>
    </source>
</evidence>
<dbReference type="InterPro" id="IPR037144">
    <property type="entry name" value="Peptidase_M1_pepN_C_sf"/>
</dbReference>
<evidence type="ECO:0000256" key="1">
    <source>
        <dbReference type="ARBA" id="ARBA00000098"/>
    </source>
</evidence>
<comment type="catalytic activity">
    <reaction evidence="1">
        <text>Release of an N-terminal amino acid, Xaa-|-Yaa- from a peptide, amide or arylamide. Xaa is preferably Ala, but may be most amino acids including Pro (slow action). When a terminal hydrophobic residue is followed by a prolyl residue, the two may be released as an intact Xaa-Pro dipeptide.</text>
        <dbReference type="EC" id="3.4.11.2"/>
    </reaction>
</comment>
<dbReference type="Gene3D" id="2.60.40.1840">
    <property type="match status" value="1"/>
</dbReference>
<dbReference type="PANTHER" id="PTHR46322:SF1">
    <property type="entry name" value="PUROMYCIN-SENSITIVE AMINOPEPTIDASE"/>
    <property type="match status" value="1"/>
</dbReference>
<evidence type="ECO:0000256" key="12">
    <source>
        <dbReference type="ARBA" id="ARBA00029811"/>
    </source>
</evidence>
<organism evidence="18 19">
    <name type="scientific">Prochlorococcus marinus (strain MIT 9303)</name>
    <dbReference type="NCBI Taxonomy" id="59922"/>
    <lineage>
        <taxon>Bacteria</taxon>
        <taxon>Bacillati</taxon>
        <taxon>Cyanobacteriota</taxon>
        <taxon>Cyanophyceae</taxon>
        <taxon>Synechococcales</taxon>
        <taxon>Prochlorococcaceae</taxon>
        <taxon>Prochlorococcus</taxon>
    </lineage>
</organism>
<evidence type="ECO:0000256" key="6">
    <source>
        <dbReference type="ARBA" id="ARBA00022438"/>
    </source>
</evidence>
<dbReference type="InterPro" id="IPR014782">
    <property type="entry name" value="Peptidase_M1_dom"/>
</dbReference>
<evidence type="ECO:0000259" key="15">
    <source>
        <dbReference type="Pfam" id="PF11940"/>
    </source>
</evidence>
<evidence type="ECO:0000256" key="3">
    <source>
        <dbReference type="ARBA" id="ARBA00010136"/>
    </source>
</evidence>
<dbReference type="Pfam" id="PF01433">
    <property type="entry name" value="Peptidase_M1"/>
    <property type="match status" value="1"/>
</dbReference>
<evidence type="ECO:0000256" key="9">
    <source>
        <dbReference type="ARBA" id="ARBA00022801"/>
    </source>
</evidence>
<evidence type="ECO:0000256" key="2">
    <source>
        <dbReference type="ARBA" id="ARBA00001947"/>
    </source>
</evidence>
<gene>
    <name evidence="18" type="primary">pepN</name>
    <name evidence="18" type="ordered locus">P9303_10001</name>
</gene>
<name>A2C8D9_PROM3</name>
<dbReference type="GO" id="GO:0006508">
    <property type="term" value="P:proteolysis"/>
    <property type="evidence" value="ECO:0007669"/>
    <property type="project" value="UniProtKB-KW"/>
</dbReference>
<dbReference type="PRINTS" id="PR00756">
    <property type="entry name" value="ALADIPTASE"/>
</dbReference>
<evidence type="ECO:0000259" key="17">
    <source>
        <dbReference type="Pfam" id="PF17900"/>
    </source>
</evidence>
<dbReference type="EC" id="3.4.11.2" evidence="4"/>
<dbReference type="InterPro" id="IPR012779">
    <property type="entry name" value="Peptidase_M1_pepN"/>
</dbReference>
<sequence length="872" mass="98059">MTTATTRLADYRPYPFQIPNIELDVVVEEQHIVISSSMQIEPALTTKVPLVLQGLDLELDSIVINGSSVPTDAYSLSSRELVLHQPPIHPFELKIICQIDPFSNTSLEGLYASESMLTSQCEAEGFRRICFHPDRPDVLSRYRVRIEADRTRYPVLLSNGNLVSKGPLPKDPMRHEAIWDDPYPKPAYLFALVAGALQEVQAHFTTTYGRSVLLRLHVENGDEPYTSHALDSLKKAMAWDEKVYGLEYDLDEYNIVAVRHFNMGAMENKSLNIFNSKLVLADSECATDSELERIESVVAHEYFHNWTGNRITCRDWFQLSLKEGLTVFRDQSFTADLHSKAVKRIEDVSMLRNTQFREDSGPTSHPVKPSEYKAIDNFYTTTIYEKGAELIRMLHTMLGQQRFMAGMALYVQRFDGTAATTDDFIDSIAEGACANGEQLGFDLDQFQRWYHQSGTPQVCVKRHWDSQVGTLTLEVSQFTPPTPGQPSKEPLVIPMALAVIGPNGRVGEEKLVILDQDTQNVSLRDLPRQAKPPALSIFRRFSAPITLQMDVSVDESLQLLALDDDPVARWEAGQRLWRKILLARARKQTDNPLEERLALALNQLITSGGESDPSFLAMLFGMPGLAELEAAQDVADPLMLYQVYQSLKSWLGVKLSDPLQNLLERSRLNWGAQWPAGQGERMLTGLTWSWLAAAGDCEVRKEAVEAVNGPSMSLARAALRALQPVECPERDEALKSFYERWQDRPVILDTWFALEASTPRSDGLERIKQLLDHPRFDPMAPNAIRAVLGGLASNPPVFHAIDGSGYNFMADQLIAIDQRNPITASRMVKVFSRWQTYAPSRKEAMHRAIDQLASAELSANTREVVTLMQPEQ</sequence>
<dbReference type="InterPro" id="IPR038438">
    <property type="entry name" value="PepN_Ig-like_sf"/>
</dbReference>
<feature type="domain" description="Peptidase M1 alanyl aminopeptidase Ig-like fold" evidence="15">
    <location>
        <begin position="454"/>
        <end position="549"/>
    </location>
</feature>
<evidence type="ECO:0000259" key="16">
    <source>
        <dbReference type="Pfam" id="PF17432"/>
    </source>
</evidence>
<keyword evidence="11" id="KW-0482">Metalloprotease</keyword>
<feature type="domain" description="Aminopeptidase N-like N-terminal" evidence="17">
    <location>
        <begin position="21"/>
        <end position="189"/>
    </location>
</feature>
<keyword evidence="9 18" id="KW-0378">Hydrolase</keyword>
<dbReference type="FunFam" id="3.30.2010.30:FF:000002">
    <property type="entry name" value="Putative aminopeptidase N"/>
    <property type="match status" value="1"/>
</dbReference>
<keyword evidence="10" id="KW-0862">Zinc</keyword>
<evidence type="ECO:0000256" key="11">
    <source>
        <dbReference type="ARBA" id="ARBA00023049"/>
    </source>
</evidence>
<dbReference type="MEROPS" id="M01.005"/>
<comment type="cofactor">
    <cofactor evidence="2">
        <name>Zn(2+)</name>
        <dbReference type="ChEBI" id="CHEBI:29105"/>
    </cofactor>
</comment>